<evidence type="ECO:0000313" key="2">
    <source>
        <dbReference type="Proteomes" id="UP000308886"/>
    </source>
</evidence>
<dbReference type="Proteomes" id="UP000308886">
    <property type="component" value="Unassembled WGS sequence"/>
</dbReference>
<protein>
    <submittedName>
        <fullName evidence="1">Phage portal protein</fullName>
    </submittedName>
</protein>
<dbReference type="EMBL" id="SRZC01000007">
    <property type="protein sequence ID" value="TGX82744.1"/>
    <property type="molecule type" value="Genomic_DNA"/>
</dbReference>
<gene>
    <name evidence="1" type="ORF">E5358_05245</name>
</gene>
<evidence type="ECO:0000313" key="1">
    <source>
        <dbReference type="EMBL" id="TGX82744.1"/>
    </source>
</evidence>
<proteinExistence type="predicted"/>
<organism evidence="1 2">
    <name type="scientific">Palleniella muris</name>
    <dbReference type="NCBI Taxonomy" id="3038145"/>
    <lineage>
        <taxon>Bacteria</taxon>
        <taxon>Pseudomonadati</taxon>
        <taxon>Bacteroidota</taxon>
        <taxon>Bacteroidia</taxon>
        <taxon>Bacteroidales</taxon>
        <taxon>Prevotellaceae</taxon>
        <taxon>Palleniella</taxon>
    </lineage>
</organism>
<comment type="caution">
    <text evidence="1">The sequence shown here is derived from an EMBL/GenBank/DDBJ whole genome shotgun (WGS) entry which is preliminary data.</text>
</comment>
<sequence>MIPGLKAPSNLKIDFAPSARQYEVWKNLQPECPLCGGNVVQVQNGVDRNGNPTYTSVCEHCGNDNIPQIILGGGAAGGGKSYLGSCWLISSCLRWPDMRMVVARKTLKSLRESTWNTIQSVAKSWGLEEQVHFKINNLSGEMIFWNGSKIIMKEMAYSPSDPDYLRFGSSEFSGGFIDEVGEVDQRGVDVLFSRLRWKVAETTKVPKLFMSTNPCLGWVRDRFVLDENLEPVVCRPNEMYIPFSVYDNPDKNFVNAYVSALYKISDPSVRERLLFGNWLYVDINDAACYWKFDGAKHLVDGLKDSKYDPLKPLVLSFDFNVAPYMSCLMAQIDYENKIVYILEEVLGKPENKENNTPKFAEKIKRLLLGMGHTGGVVVTGDPAGLSRTTTTEDGVNNYTILLSVLKNPQLRPRKKLLSKQPSQITRLEFVNNIFEGYDGWTIQIDLKCRKLIEDLINQRKEMDGSKSKAKVMDAKLGIKVEKYGHFSDTFDYLLVLFLNEPWKKFNATGSSGIVTFTGTPIYGSFEY</sequence>
<reference evidence="1" key="1">
    <citation type="submission" date="2019-04" db="EMBL/GenBank/DDBJ databases">
        <title>Microbes associate with the intestines of laboratory mice.</title>
        <authorList>
            <person name="Navarre W."/>
            <person name="Wong E."/>
            <person name="Huang K."/>
            <person name="Tropini C."/>
            <person name="Ng K."/>
            <person name="Yu B."/>
        </authorList>
    </citation>
    <scope>NUCLEOTIDE SEQUENCE</scope>
    <source>
        <strain evidence="1">NM73_A23</strain>
    </source>
</reference>
<keyword evidence="2" id="KW-1185">Reference proteome</keyword>
<accession>A0AC61QR34</accession>
<name>A0AC61QR34_9BACT</name>